<dbReference type="AlphaFoldDB" id="A0A161R8X0"/>
<dbReference type="Pfam" id="PF03466">
    <property type="entry name" value="LysR_substrate"/>
    <property type="match status" value="1"/>
</dbReference>
<comment type="caution">
    <text evidence="6">The sequence shown here is derived from an EMBL/GenBank/DDBJ whole genome shotgun (WGS) entry which is preliminary data.</text>
</comment>
<dbReference type="PANTHER" id="PTHR30427">
    <property type="entry name" value="TRANSCRIPTIONAL ACTIVATOR PROTEIN LYSR"/>
    <property type="match status" value="1"/>
</dbReference>
<dbReference type="GO" id="GO:0010628">
    <property type="term" value="P:positive regulation of gene expression"/>
    <property type="evidence" value="ECO:0007669"/>
    <property type="project" value="TreeGrafter"/>
</dbReference>
<keyword evidence="2" id="KW-0805">Transcription regulation</keyword>
<dbReference type="Gene3D" id="3.40.190.290">
    <property type="match status" value="1"/>
</dbReference>
<dbReference type="PRINTS" id="PR00039">
    <property type="entry name" value="HTHLYSR"/>
</dbReference>
<dbReference type="Proteomes" id="UP000075787">
    <property type="component" value="Unassembled WGS sequence"/>
</dbReference>
<dbReference type="GeneID" id="97241566"/>
<evidence type="ECO:0000313" key="7">
    <source>
        <dbReference type="Proteomes" id="UP000075787"/>
    </source>
</evidence>
<evidence type="ECO:0000259" key="5">
    <source>
        <dbReference type="PROSITE" id="PS50931"/>
    </source>
</evidence>
<dbReference type="InterPro" id="IPR036388">
    <property type="entry name" value="WH-like_DNA-bd_sf"/>
</dbReference>
<accession>A0A161R8X0</accession>
<name>A0A161R8X0_9PROT</name>
<evidence type="ECO:0000256" key="1">
    <source>
        <dbReference type="ARBA" id="ARBA00009437"/>
    </source>
</evidence>
<dbReference type="EMBL" id="LPZR01000002">
    <property type="protein sequence ID" value="KYO57843.1"/>
    <property type="molecule type" value="Genomic_DNA"/>
</dbReference>
<dbReference type="SUPFAM" id="SSF46785">
    <property type="entry name" value="Winged helix' DNA-binding domain"/>
    <property type="match status" value="1"/>
</dbReference>
<proteinExistence type="inferred from homology"/>
<keyword evidence="4" id="KW-0804">Transcription</keyword>
<gene>
    <name evidence="6" type="ORF">AUP44_01950</name>
</gene>
<sequence>MKLGMRQLDAFQAVMTLGTVTAAANVLATSQPAVTRSIRQLEDATGLQLFRRVRGRLDPTPDARELMETVRQSYAGIDRIAQVASQLRRRHTGHLRVGCLPAFAQGFIARTIADFLADHPKASLSVTPLMSSDVVRATRSREVDIGIAAYDIDVTGLDTRPFTDCPEIAVVPAGHPLAGREVVAPADLAGQPLVMLGASDPYRQRLDRLLAGEGVTPARLVETPTSSALCAMVVEGVGVGVVNPITALDFIGQGLVMLRLAADLPFVTTRLQVTTGSADALAAAFISALELRRDRDLAAVAAALNPAEAAAAPRHRPPRR</sequence>
<dbReference type="Pfam" id="PF00126">
    <property type="entry name" value="HTH_1"/>
    <property type="match status" value="1"/>
</dbReference>
<evidence type="ECO:0000313" key="6">
    <source>
        <dbReference type="EMBL" id="KYO57843.1"/>
    </source>
</evidence>
<organism evidence="6 7">
    <name type="scientific">Tistrella mobilis</name>
    <dbReference type="NCBI Taxonomy" id="171437"/>
    <lineage>
        <taxon>Bacteria</taxon>
        <taxon>Pseudomonadati</taxon>
        <taxon>Pseudomonadota</taxon>
        <taxon>Alphaproteobacteria</taxon>
        <taxon>Geminicoccales</taxon>
        <taxon>Geminicoccaceae</taxon>
        <taxon>Tistrella</taxon>
    </lineage>
</organism>
<evidence type="ECO:0000256" key="2">
    <source>
        <dbReference type="ARBA" id="ARBA00023015"/>
    </source>
</evidence>
<comment type="similarity">
    <text evidence="1">Belongs to the LysR transcriptional regulatory family.</text>
</comment>
<dbReference type="GO" id="GO:0003700">
    <property type="term" value="F:DNA-binding transcription factor activity"/>
    <property type="evidence" value="ECO:0007669"/>
    <property type="project" value="InterPro"/>
</dbReference>
<evidence type="ECO:0000256" key="3">
    <source>
        <dbReference type="ARBA" id="ARBA00023125"/>
    </source>
</evidence>
<dbReference type="PANTHER" id="PTHR30427:SF1">
    <property type="entry name" value="TRANSCRIPTIONAL ACTIVATOR PROTEIN LYSR"/>
    <property type="match status" value="1"/>
</dbReference>
<dbReference type="RefSeq" id="WP_062761104.1">
    <property type="nucleotide sequence ID" value="NZ_CP121045.1"/>
</dbReference>
<dbReference type="InterPro" id="IPR000847">
    <property type="entry name" value="LysR_HTH_N"/>
</dbReference>
<dbReference type="GO" id="GO:0043565">
    <property type="term" value="F:sequence-specific DNA binding"/>
    <property type="evidence" value="ECO:0007669"/>
    <property type="project" value="TreeGrafter"/>
</dbReference>
<keyword evidence="3" id="KW-0238">DNA-binding</keyword>
<dbReference type="GO" id="GO:0009089">
    <property type="term" value="P:lysine biosynthetic process via diaminopimelate"/>
    <property type="evidence" value="ECO:0007669"/>
    <property type="project" value="TreeGrafter"/>
</dbReference>
<protein>
    <recommendedName>
        <fullName evidence="5">HTH lysR-type domain-containing protein</fullName>
    </recommendedName>
</protein>
<dbReference type="SUPFAM" id="SSF53850">
    <property type="entry name" value="Periplasmic binding protein-like II"/>
    <property type="match status" value="1"/>
</dbReference>
<dbReference type="InterPro" id="IPR036390">
    <property type="entry name" value="WH_DNA-bd_sf"/>
</dbReference>
<dbReference type="InterPro" id="IPR005119">
    <property type="entry name" value="LysR_subst-bd"/>
</dbReference>
<dbReference type="Gene3D" id="1.10.10.10">
    <property type="entry name" value="Winged helix-like DNA-binding domain superfamily/Winged helix DNA-binding domain"/>
    <property type="match status" value="1"/>
</dbReference>
<evidence type="ECO:0000256" key="4">
    <source>
        <dbReference type="ARBA" id="ARBA00023163"/>
    </source>
</evidence>
<dbReference type="PROSITE" id="PS50931">
    <property type="entry name" value="HTH_LYSR"/>
    <property type="match status" value="1"/>
</dbReference>
<reference evidence="6 7" key="1">
    <citation type="submission" date="2015-12" db="EMBL/GenBank/DDBJ databases">
        <title>Genome sequence of Tistrella mobilis MCCC 1A02139.</title>
        <authorList>
            <person name="Lu L."/>
            <person name="Lai Q."/>
            <person name="Shao Z."/>
            <person name="Qian P."/>
        </authorList>
    </citation>
    <scope>NUCLEOTIDE SEQUENCE [LARGE SCALE GENOMIC DNA]</scope>
    <source>
        <strain evidence="6 7">MCCC 1A02139</strain>
    </source>
</reference>
<feature type="domain" description="HTH lysR-type" evidence="5">
    <location>
        <begin position="1"/>
        <end position="60"/>
    </location>
</feature>